<reference evidence="2" key="1">
    <citation type="journal article" date="2019" name="Int. J. Syst. Evol. Microbiol.">
        <title>The Global Catalogue of Microorganisms (GCM) 10K type strain sequencing project: providing services to taxonomists for standard genome sequencing and annotation.</title>
        <authorList>
            <consortium name="The Broad Institute Genomics Platform"/>
            <consortium name="The Broad Institute Genome Sequencing Center for Infectious Disease"/>
            <person name="Wu L."/>
            <person name="Ma J."/>
        </authorList>
    </citation>
    <scope>NUCLEOTIDE SEQUENCE [LARGE SCALE GENOMIC DNA]</scope>
    <source>
        <strain evidence="2">CCM 8980</strain>
    </source>
</reference>
<gene>
    <name evidence="1" type="ORF">ACFQ4P_10925</name>
</gene>
<dbReference type="Proteomes" id="UP001597196">
    <property type="component" value="Unassembled WGS sequence"/>
</dbReference>
<comment type="caution">
    <text evidence="1">The sequence shown here is derived from an EMBL/GenBank/DDBJ whole genome shotgun (WGS) entry which is preliminary data.</text>
</comment>
<keyword evidence="2" id="KW-1185">Reference proteome</keyword>
<accession>A0ABW4CM26</accession>
<sequence>MVEMTVITIKMGGATRNELRAQLAAAHIQLNKHAAQLLEMMPLYPQEPPYQVRVGLVPIAALGLTGGATLPQIYRAAIGAGLKLAPLALAVFLRLQWRDQPASQDLEMHRQAVPDLAVTVATATPGDLDAPRGFYLRNVAGQLHLRGYVCDDQYWWPGDAVFAFVLN</sequence>
<dbReference type="EMBL" id="JBHTOC010000016">
    <property type="protein sequence ID" value="MFD1430751.1"/>
    <property type="molecule type" value="Genomic_DNA"/>
</dbReference>
<evidence type="ECO:0000313" key="1">
    <source>
        <dbReference type="EMBL" id="MFD1430751.1"/>
    </source>
</evidence>
<proteinExistence type="predicted"/>
<protein>
    <submittedName>
        <fullName evidence="1">Uncharacterized protein</fullName>
    </submittedName>
</protein>
<organism evidence="1 2">
    <name type="scientific">Lacticaseibacillus mingshuiensis</name>
    <dbReference type="NCBI Taxonomy" id="2799574"/>
    <lineage>
        <taxon>Bacteria</taxon>
        <taxon>Bacillati</taxon>
        <taxon>Bacillota</taxon>
        <taxon>Bacilli</taxon>
        <taxon>Lactobacillales</taxon>
        <taxon>Lactobacillaceae</taxon>
        <taxon>Lacticaseibacillus</taxon>
    </lineage>
</organism>
<name>A0ABW4CM26_9LACO</name>
<evidence type="ECO:0000313" key="2">
    <source>
        <dbReference type="Proteomes" id="UP001597196"/>
    </source>
</evidence>
<dbReference type="RefSeq" id="WP_225877936.1">
    <property type="nucleotide sequence ID" value="NZ_BOLQ01000015.1"/>
</dbReference>